<keyword evidence="5 8" id="KW-0503">Monooxygenase</keyword>
<evidence type="ECO:0000256" key="4">
    <source>
        <dbReference type="ARBA" id="ARBA00023002"/>
    </source>
</evidence>
<accession>A0A7D8UMK1</accession>
<evidence type="ECO:0000313" key="8">
    <source>
        <dbReference type="EMBL" id="TVY50640.1"/>
    </source>
</evidence>
<dbReference type="AlphaFoldDB" id="A0A7D8UMK1"/>
<evidence type="ECO:0000256" key="3">
    <source>
        <dbReference type="ARBA" id="ARBA00022827"/>
    </source>
</evidence>
<evidence type="ECO:0000256" key="6">
    <source>
        <dbReference type="SAM" id="MobiDB-lite"/>
    </source>
</evidence>
<dbReference type="GO" id="GO:0004497">
    <property type="term" value="F:monooxygenase activity"/>
    <property type="evidence" value="ECO:0007669"/>
    <property type="project" value="UniProtKB-KW"/>
</dbReference>
<keyword evidence="4" id="KW-0560">Oxidoreductase</keyword>
<dbReference type="GO" id="GO:0071949">
    <property type="term" value="F:FAD binding"/>
    <property type="evidence" value="ECO:0007669"/>
    <property type="project" value="InterPro"/>
</dbReference>
<dbReference type="SUPFAM" id="SSF51905">
    <property type="entry name" value="FAD/NAD(P)-binding domain"/>
    <property type="match status" value="1"/>
</dbReference>
<evidence type="ECO:0000256" key="5">
    <source>
        <dbReference type="ARBA" id="ARBA00023033"/>
    </source>
</evidence>
<dbReference type="InterPro" id="IPR036188">
    <property type="entry name" value="FAD/NAD-bd_sf"/>
</dbReference>
<dbReference type="Gene3D" id="3.50.50.60">
    <property type="entry name" value="FAD/NAD(P)-binding domain"/>
    <property type="match status" value="1"/>
</dbReference>
<dbReference type="PRINTS" id="PR00420">
    <property type="entry name" value="RNGMNOXGNASE"/>
</dbReference>
<dbReference type="SUPFAM" id="SSF54373">
    <property type="entry name" value="FAD-linked reductases, C-terminal domain"/>
    <property type="match status" value="1"/>
</dbReference>
<dbReference type="PANTHER" id="PTHR13789:SF306">
    <property type="entry name" value="HYDROXYLASE, PUTATIVE-RELATED"/>
    <property type="match status" value="1"/>
</dbReference>
<feature type="region of interest" description="Disordered" evidence="6">
    <location>
        <begin position="1"/>
        <end position="22"/>
    </location>
</feature>
<dbReference type="OrthoDB" id="16820at2759"/>
<evidence type="ECO:0000256" key="2">
    <source>
        <dbReference type="ARBA" id="ARBA00022630"/>
    </source>
</evidence>
<feature type="domain" description="FAD-binding" evidence="7">
    <location>
        <begin position="68"/>
        <end position="420"/>
    </location>
</feature>
<feature type="compositionally biased region" description="Polar residues" evidence="6">
    <location>
        <begin position="7"/>
        <end position="16"/>
    </location>
</feature>
<dbReference type="EMBL" id="QGMG01001058">
    <property type="protein sequence ID" value="TVY50640.1"/>
    <property type="molecule type" value="Genomic_DNA"/>
</dbReference>
<dbReference type="InterPro" id="IPR002938">
    <property type="entry name" value="FAD-bd"/>
</dbReference>
<dbReference type="PANTHER" id="PTHR13789">
    <property type="entry name" value="MONOOXYGENASE"/>
    <property type="match status" value="1"/>
</dbReference>
<proteinExistence type="inferred from homology"/>
<dbReference type="Proteomes" id="UP000481288">
    <property type="component" value="Unassembled WGS sequence"/>
</dbReference>
<dbReference type="InterPro" id="IPR050493">
    <property type="entry name" value="FAD-dep_Monooxygenase_BioMet"/>
</dbReference>
<name>A0A7D8UMK1_9HELO</name>
<gene>
    <name evidence="8" type="primary">OpS4_5</name>
    <name evidence="8" type="ORF">LCER1_G005929</name>
</gene>
<protein>
    <submittedName>
        <fullName evidence="8">FAD-dependent monooxygenase OpS4</fullName>
    </submittedName>
</protein>
<reference evidence="8 9" key="1">
    <citation type="submission" date="2018-05" db="EMBL/GenBank/DDBJ databases">
        <title>Whole genome sequencing for identification of molecular markers to develop diagnostic detection tools for the regulated plant pathogen Lachnellula willkommii.</title>
        <authorList>
            <person name="Giroux E."/>
            <person name="Bilodeau G."/>
        </authorList>
    </citation>
    <scope>NUCLEOTIDE SEQUENCE [LARGE SCALE GENOMIC DNA]</scope>
    <source>
        <strain evidence="8 9">CBS 625.97</strain>
    </source>
</reference>
<dbReference type="Pfam" id="PF01494">
    <property type="entry name" value="FAD_binding_3"/>
    <property type="match status" value="1"/>
</dbReference>
<evidence type="ECO:0000259" key="7">
    <source>
        <dbReference type="Pfam" id="PF01494"/>
    </source>
</evidence>
<evidence type="ECO:0000313" key="9">
    <source>
        <dbReference type="Proteomes" id="UP000481288"/>
    </source>
</evidence>
<dbReference type="FunFam" id="3.50.50.60:FF:000115">
    <property type="entry name" value="Salicylate hydroxylase, putative"/>
    <property type="match status" value="1"/>
</dbReference>
<keyword evidence="9" id="KW-1185">Reference proteome</keyword>
<keyword evidence="2" id="KW-0285">Flavoprotein</keyword>
<comment type="caution">
    <text evidence="8">The sequence shown here is derived from an EMBL/GenBank/DDBJ whole genome shotgun (WGS) entry which is preliminary data.</text>
</comment>
<organism evidence="8 9">
    <name type="scientific">Lachnellula cervina</name>
    <dbReference type="NCBI Taxonomy" id="1316786"/>
    <lineage>
        <taxon>Eukaryota</taxon>
        <taxon>Fungi</taxon>
        <taxon>Dikarya</taxon>
        <taxon>Ascomycota</taxon>
        <taxon>Pezizomycotina</taxon>
        <taxon>Leotiomycetes</taxon>
        <taxon>Helotiales</taxon>
        <taxon>Lachnaceae</taxon>
        <taxon>Lachnellula</taxon>
    </lineage>
</organism>
<comment type="similarity">
    <text evidence="1">Belongs to the paxM FAD-dependent monooxygenase family.</text>
</comment>
<sequence length="495" mass="54344">MHLESPPISNGTNTNGAKHPAVNTKVKTISSVSYPSQSLQFLREVRDPCVEVHDGFTPSNPPQAKLKLKIIIVGAGLGGLATSIALARRGHQVTVLEQAHQLGEVGAGIQIPSNSSLLLERWGLSDFLSGKVVEPQGMTFRRWENGNAIGFTRLVPDFRENFGASYYVVHRADFHVALHQRALQLGVEVKVNCKVVDYDLKAPTVTLANADSLSADLVIAADGVKSAARKLVLGGIDQKPVHTGFAAYRATVDVQKMKADPDISWLLEKPSLNIWIGEDRHVMTYTIAAGSSFNMVLSHVDKTDPSTWKQESTLDDMKQEFSGWDPQLTKIIHLIDKCLKWPLMNCTPLKTWIAPHSKVLILGDAAHAMVPYMSQGAAMAVEDGAALATVLNLIDNPTSIPFALGIFEKERLKRSSQMQEASMTNGILWHFPDGPLQEARDEAMRPEVEGKHFLKSANQWSDPVTQWWAYGYDAEVAMQVAWDAAVTELISKVGK</sequence>
<keyword evidence="3" id="KW-0274">FAD</keyword>
<evidence type="ECO:0000256" key="1">
    <source>
        <dbReference type="ARBA" id="ARBA00007992"/>
    </source>
</evidence>